<evidence type="ECO:0000313" key="2">
    <source>
        <dbReference type="Proteomes" id="UP001145114"/>
    </source>
</evidence>
<organism evidence="1 2">
    <name type="scientific">Spiromyces aspiralis</name>
    <dbReference type="NCBI Taxonomy" id="68401"/>
    <lineage>
        <taxon>Eukaryota</taxon>
        <taxon>Fungi</taxon>
        <taxon>Fungi incertae sedis</taxon>
        <taxon>Zoopagomycota</taxon>
        <taxon>Kickxellomycotina</taxon>
        <taxon>Kickxellomycetes</taxon>
        <taxon>Kickxellales</taxon>
        <taxon>Kickxellaceae</taxon>
        <taxon>Spiromyces</taxon>
    </lineage>
</organism>
<name>A0ACC1HU97_9FUNG</name>
<proteinExistence type="predicted"/>
<keyword evidence="2" id="KW-1185">Reference proteome</keyword>
<sequence>MSQADEALEAKLEKAQHQLNRLQEEQDQLRLENEGLKKKLRKLEDQAKFSGDELARKEEQMQDLSKKLSKKDGQIKELAKKLQGKERQSTSEQRELRQTIEQLTRKLAHTKGNSAESKRSLMQRRATTIGTTQGRRAHCLESLTVEFPALESPHAADDIDVETAFSSPHSQIAAWQRIKDYESRLKQYEQDIPHLIDQIKRLEEEKQGQARHIEQLTEQVKEWKSLLSEMPSRLSMSTDKKLVGSSPTTAASAAGITNTIENEVIIHDRKHARSSGDGTLAQELCQTRDHKDVEAENSALREHHMSLENKLKVTERDLRALESEHSQLREYMTTIIERIMDSPFGLQAVLSRDFDPGEFEREILKCSQYILQQHNTTQKAVPLASPQIPMSWIGSRHTPATRSRGNTINSPSLPIRFGTVGRSANVSVPPSPRESISSGEGARLAGSESASPPFSGLGGALANDGAQDLAQQRRSSLQRTSHARRHTMANMSSQYQQHPRIASRPGAPTSQHGHQLASPGAHSETQTTSIHAAHFPTVQSRQPVSPLSSIIALHPRRRQPLPQAFTITAAAASDAAGHHEAATDQQQPGSARLFPLSPSDLSASMGGAEKQPRDGGDGVSAGAECDTLRSPPSNNRHWASNDDNTSWKRLSVGIKSWFN</sequence>
<comment type="caution">
    <text evidence="1">The sequence shown here is derived from an EMBL/GenBank/DDBJ whole genome shotgun (WGS) entry which is preliminary data.</text>
</comment>
<protein>
    <submittedName>
        <fullName evidence="1">Uncharacterized protein</fullName>
    </submittedName>
</protein>
<dbReference type="EMBL" id="JAMZIH010000029">
    <property type="protein sequence ID" value="KAJ1680165.1"/>
    <property type="molecule type" value="Genomic_DNA"/>
</dbReference>
<dbReference type="Proteomes" id="UP001145114">
    <property type="component" value="Unassembled WGS sequence"/>
</dbReference>
<accession>A0ACC1HU97</accession>
<reference evidence="1" key="1">
    <citation type="submission" date="2022-06" db="EMBL/GenBank/DDBJ databases">
        <title>Phylogenomic reconstructions and comparative analyses of Kickxellomycotina fungi.</title>
        <authorList>
            <person name="Reynolds N.K."/>
            <person name="Stajich J.E."/>
            <person name="Barry K."/>
            <person name="Grigoriev I.V."/>
            <person name="Crous P."/>
            <person name="Smith M.E."/>
        </authorList>
    </citation>
    <scope>NUCLEOTIDE SEQUENCE</scope>
    <source>
        <strain evidence="1">RSA 2271</strain>
    </source>
</reference>
<gene>
    <name evidence="1" type="ORF">EV182_000558</name>
</gene>
<evidence type="ECO:0000313" key="1">
    <source>
        <dbReference type="EMBL" id="KAJ1680165.1"/>
    </source>
</evidence>